<reference evidence="2 3" key="1">
    <citation type="submission" date="2021-05" db="EMBL/GenBank/DDBJ databases">
        <title>Culturable bacteria isolated from Daya Bay.</title>
        <authorList>
            <person name="Zheng W."/>
            <person name="Yu S."/>
            <person name="Huang Y."/>
        </authorList>
    </citation>
    <scope>NUCLEOTIDE SEQUENCE [LARGE SCALE GENOMIC DNA]</scope>
    <source>
        <strain evidence="2 3">DP4N28-5</strain>
    </source>
</reference>
<evidence type="ECO:0000313" key="2">
    <source>
        <dbReference type="EMBL" id="MBV7380060.1"/>
    </source>
</evidence>
<dbReference type="Pfam" id="PF00583">
    <property type="entry name" value="Acetyltransf_1"/>
    <property type="match status" value="1"/>
</dbReference>
<dbReference type="PROSITE" id="PS51186">
    <property type="entry name" value="GNAT"/>
    <property type="match status" value="1"/>
</dbReference>
<dbReference type="EMBL" id="JAHUZE010000003">
    <property type="protein sequence ID" value="MBV7380060.1"/>
    <property type="molecule type" value="Genomic_DNA"/>
</dbReference>
<comment type="caution">
    <text evidence="2">The sequence shown here is derived from an EMBL/GenBank/DDBJ whole genome shotgun (WGS) entry which is preliminary data.</text>
</comment>
<proteinExistence type="predicted"/>
<gene>
    <name evidence="2" type="ORF">KJP28_14105</name>
</gene>
<sequence length="109" mass="12070">MRVWSLWAGDTLVGLIAMVHPGEYPDNEPGDDLGAAFIWRLMIGEAYQGRGYGRQAIEIARTVAREWGLPRVNLSFVDAPGSAEGFYSACGFRRTGRMMDGEVEMVRDA</sequence>
<feature type="domain" description="N-acetyltransferase" evidence="1">
    <location>
        <begin position="1"/>
        <end position="109"/>
    </location>
</feature>
<protein>
    <submittedName>
        <fullName evidence="2">GNAT family N-acetyltransferase</fullName>
    </submittedName>
</protein>
<accession>A0ABS6T4E6</accession>
<organism evidence="2 3">
    <name type="scientific">Maritimibacter dapengensis</name>
    <dbReference type="NCBI Taxonomy" id="2836868"/>
    <lineage>
        <taxon>Bacteria</taxon>
        <taxon>Pseudomonadati</taxon>
        <taxon>Pseudomonadota</taxon>
        <taxon>Alphaproteobacteria</taxon>
        <taxon>Rhodobacterales</taxon>
        <taxon>Roseobacteraceae</taxon>
        <taxon>Maritimibacter</taxon>
    </lineage>
</organism>
<dbReference type="CDD" id="cd04301">
    <property type="entry name" value="NAT_SF"/>
    <property type="match status" value="1"/>
</dbReference>
<evidence type="ECO:0000259" key="1">
    <source>
        <dbReference type="PROSITE" id="PS51186"/>
    </source>
</evidence>
<dbReference type="InterPro" id="IPR000182">
    <property type="entry name" value="GNAT_dom"/>
</dbReference>
<evidence type="ECO:0000313" key="3">
    <source>
        <dbReference type="Proteomes" id="UP000756530"/>
    </source>
</evidence>
<name>A0ABS6T4E6_9RHOB</name>
<dbReference type="Proteomes" id="UP000756530">
    <property type="component" value="Unassembled WGS sequence"/>
</dbReference>
<keyword evidence="3" id="KW-1185">Reference proteome</keyword>